<sequence length="205" mass="22683">MDEKTESLRDIFLDVADDETVVESQSETHGSITDEGDHRDDLLAVVEQIEDAFDRSVAFDDDTVATLIEAFYAGDDDTTIAETCEIDPESVFETRMALHCYRESDSPLDLDRVAETLSLADTAIDEVSDDDRDRAADALDADRAAIDRAIGVLRARREARSVSHRFRTAYEDVLPDTDISESLTASIKEDGLDEAAEDIETDVSL</sequence>
<keyword evidence="2" id="KW-1185">Reference proteome</keyword>
<dbReference type="KEGG" id="harc:HARCEL1_08690"/>
<protein>
    <submittedName>
        <fullName evidence="1">Conditioned medium-induced protein 4</fullName>
    </submittedName>
</protein>
<name>A0A2R4X1X6_9EURY</name>
<dbReference type="AlphaFoldDB" id="A0A2R4X1X6"/>
<accession>A0A2R4X1X6</accession>
<organism evidence="1 2">
    <name type="scientific">Halococcoides cellulosivorans</name>
    <dbReference type="NCBI Taxonomy" id="1679096"/>
    <lineage>
        <taxon>Archaea</taxon>
        <taxon>Methanobacteriati</taxon>
        <taxon>Methanobacteriota</taxon>
        <taxon>Stenosarchaea group</taxon>
        <taxon>Halobacteria</taxon>
        <taxon>Halobacteriales</taxon>
        <taxon>Haloarculaceae</taxon>
        <taxon>Halococcoides</taxon>
    </lineage>
</organism>
<reference evidence="1 2" key="1">
    <citation type="submission" date="2018-04" db="EMBL/GenBank/DDBJ databases">
        <title>Halococcoides cellulosivorans gen. nov., sp. nov., an extremely halophilic cellulose-utilizing haloarchaeon from hypersaline lakes.</title>
        <authorList>
            <person name="Sorokin D.Y."/>
            <person name="Toshchakov S.V."/>
            <person name="Samarov N.I."/>
            <person name="Korzhenkov A."/>
            <person name="Kublanov I.V."/>
        </authorList>
    </citation>
    <scope>NUCLEOTIDE SEQUENCE [LARGE SCALE GENOMIC DNA]</scope>
    <source>
        <strain evidence="1 2">HArcel1</strain>
    </source>
</reference>
<evidence type="ECO:0000313" key="2">
    <source>
        <dbReference type="Proteomes" id="UP000244727"/>
    </source>
</evidence>
<dbReference type="Proteomes" id="UP000244727">
    <property type="component" value="Chromosome"/>
</dbReference>
<dbReference type="EMBL" id="CP028858">
    <property type="protein sequence ID" value="AWB27781.1"/>
    <property type="molecule type" value="Genomic_DNA"/>
</dbReference>
<dbReference type="GeneID" id="36512579"/>
<proteinExistence type="predicted"/>
<dbReference type="RefSeq" id="WP_108382462.1">
    <property type="nucleotide sequence ID" value="NZ_CP028858.1"/>
</dbReference>
<evidence type="ECO:0000313" key="1">
    <source>
        <dbReference type="EMBL" id="AWB27781.1"/>
    </source>
</evidence>
<gene>
    <name evidence="1" type="ORF">HARCEL1_08690</name>
</gene>